<evidence type="ECO:0000256" key="2">
    <source>
        <dbReference type="ARBA" id="ARBA00022475"/>
    </source>
</evidence>
<evidence type="ECO:0000313" key="11">
    <source>
        <dbReference type="Proteomes" id="UP000268652"/>
    </source>
</evidence>
<dbReference type="CDD" id="cd17324">
    <property type="entry name" value="MFS_NepI_like"/>
    <property type="match status" value="1"/>
</dbReference>
<feature type="transmembrane region" description="Helical" evidence="7">
    <location>
        <begin position="384"/>
        <end position="405"/>
    </location>
</feature>
<dbReference type="InterPro" id="IPR001958">
    <property type="entry name" value="Tet-R_TetA/multi-R_MdtG-like"/>
</dbReference>
<reference evidence="11 12" key="1">
    <citation type="submission" date="2018-09" db="EMBL/GenBank/DDBJ databases">
        <title>Streptomyces sp. nov. DS1-2, an endophytic actinomycete isolated from roots of Dendrobium scabrilingue.</title>
        <authorList>
            <person name="Kuncharoen N."/>
            <person name="Kudo T."/>
            <person name="Ohkuma M."/>
            <person name="Yuki M."/>
            <person name="Tanasupawat S."/>
        </authorList>
    </citation>
    <scope>NUCLEOTIDE SEQUENCE [LARGE SCALE GENOMIC DNA]</scope>
    <source>
        <strain evidence="9 12">AZ1-7</strain>
        <strain evidence="10 11">DS1-2</strain>
    </source>
</reference>
<feature type="transmembrane region" description="Helical" evidence="7">
    <location>
        <begin position="99"/>
        <end position="122"/>
    </location>
</feature>
<dbReference type="InterPro" id="IPR020846">
    <property type="entry name" value="MFS_dom"/>
</dbReference>
<accession>A0A3A9W9W9</accession>
<dbReference type="EMBL" id="RBDY01000007">
    <property type="protein sequence ID" value="RKN23328.1"/>
    <property type="molecule type" value="Genomic_DNA"/>
</dbReference>
<feature type="transmembrane region" description="Helical" evidence="7">
    <location>
        <begin position="231"/>
        <end position="254"/>
    </location>
</feature>
<organism evidence="9 12">
    <name type="scientific">Streptomyces radicis</name>
    <dbReference type="NCBI Taxonomy" id="1750517"/>
    <lineage>
        <taxon>Bacteria</taxon>
        <taxon>Bacillati</taxon>
        <taxon>Actinomycetota</taxon>
        <taxon>Actinomycetes</taxon>
        <taxon>Kitasatosporales</taxon>
        <taxon>Streptomycetaceae</taxon>
        <taxon>Streptomyces</taxon>
    </lineage>
</organism>
<dbReference type="PANTHER" id="PTHR43124:SF3">
    <property type="entry name" value="CHLORAMPHENICOL EFFLUX PUMP RV0191"/>
    <property type="match status" value="1"/>
</dbReference>
<evidence type="ECO:0000313" key="10">
    <source>
        <dbReference type="EMBL" id="RKN23328.1"/>
    </source>
</evidence>
<keyword evidence="4 7" id="KW-1133">Transmembrane helix</keyword>
<feature type="transmembrane region" description="Helical" evidence="7">
    <location>
        <begin position="297"/>
        <end position="314"/>
    </location>
</feature>
<name>A0A3A9W9W9_9ACTN</name>
<feature type="transmembrane region" description="Helical" evidence="7">
    <location>
        <begin position="188"/>
        <end position="210"/>
    </location>
</feature>
<dbReference type="OrthoDB" id="9814237at2"/>
<evidence type="ECO:0000256" key="7">
    <source>
        <dbReference type="SAM" id="Phobius"/>
    </source>
</evidence>
<feature type="transmembrane region" description="Helical" evidence="7">
    <location>
        <begin position="320"/>
        <end position="337"/>
    </location>
</feature>
<keyword evidence="2" id="KW-1003">Cell membrane</keyword>
<protein>
    <submittedName>
        <fullName evidence="9">MFS transporter</fullName>
    </submittedName>
</protein>
<feature type="transmembrane region" description="Helical" evidence="7">
    <location>
        <begin position="65"/>
        <end position="87"/>
    </location>
</feature>
<evidence type="ECO:0000256" key="1">
    <source>
        <dbReference type="ARBA" id="ARBA00004651"/>
    </source>
</evidence>
<dbReference type="AlphaFoldDB" id="A0A3A9W9W9"/>
<dbReference type="PANTHER" id="PTHR43124">
    <property type="entry name" value="PURINE EFFLUX PUMP PBUE"/>
    <property type="match status" value="1"/>
</dbReference>
<feature type="region of interest" description="Disordered" evidence="6">
    <location>
        <begin position="423"/>
        <end position="448"/>
    </location>
</feature>
<evidence type="ECO:0000256" key="4">
    <source>
        <dbReference type="ARBA" id="ARBA00022989"/>
    </source>
</evidence>
<dbReference type="Gene3D" id="1.20.1250.20">
    <property type="entry name" value="MFS general substrate transporter like domains"/>
    <property type="match status" value="1"/>
</dbReference>
<keyword evidence="11" id="KW-1185">Reference proteome</keyword>
<dbReference type="InterPro" id="IPR036259">
    <property type="entry name" value="MFS_trans_sf"/>
</dbReference>
<dbReference type="EMBL" id="RBDX01000007">
    <property type="protein sequence ID" value="RKN09690.1"/>
    <property type="molecule type" value="Genomic_DNA"/>
</dbReference>
<dbReference type="InterPro" id="IPR050189">
    <property type="entry name" value="MFS_Efflux_Transporters"/>
</dbReference>
<dbReference type="GO" id="GO:0005886">
    <property type="term" value="C:plasma membrane"/>
    <property type="evidence" value="ECO:0007669"/>
    <property type="project" value="UniProtKB-SubCell"/>
</dbReference>
<dbReference type="SUPFAM" id="SSF103473">
    <property type="entry name" value="MFS general substrate transporter"/>
    <property type="match status" value="1"/>
</dbReference>
<evidence type="ECO:0000313" key="9">
    <source>
        <dbReference type="EMBL" id="RKN09690.1"/>
    </source>
</evidence>
<keyword evidence="5 7" id="KW-0472">Membrane</keyword>
<dbReference type="Proteomes" id="UP000268652">
    <property type="component" value="Unassembled WGS sequence"/>
</dbReference>
<dbReference type="PRINTS" id="PR01035">
    <property type="entry name" value="TCRTETA"/>
</dbReference>
<gene>
    <name evidence="10" type="ORF">D7318_12535</name>
    <name evidence="9" type="ORF">D7319_11580</name>
</gene>
<proteinExistence type="predicted"/>
<evidence type="ECO:0000256" key="5">
    <source>
        <dbReference type="ARBA" id="ARBA00023136"/>
    </source>
</evidence>
<feature type="domain" description="Major facilitator superfamily (MFS) profile" evidence="8">
    <location>
        <begin position="32"/>
        <end position="410"/>
    </location>
</feature>
<dbReference type="InterPro" id="IPR011701">
    <property type="entry name" value="MFS"/>
</dbReference>
<sequence length="448" mass="45364">MGAGWRGVERGVAEASVGVPSSPAPSARLPVAVLVLGAAVFALGTSEFMLSGLLPEVADDLDVSIPTAGLLISAFAIGMVVGAPLLAAATQRLPRRLTLVWLLAVFAVGHVVGALAPAYWVLFLCRVVSALACAGFWAVGAAVAISLVPVHARARAMAVMIGGLSIANIAGVPGGAVLGQSLGWRSAFWAVALLTVAGLVGVLLLVPRAAEPEADERPPLRSELRIYRDPLVWLAIATTALFAAGTFCFFSYLAPLLTEVTGLDEGWVPVVLVLYGVGALIGTVAGGRLADAHMFGTLYVGLTAAAAVLALAAFTAHNAVAAVTLSGLLGLASFLCAPGLNARIFNVATADAPTLAGATVTSAFNTGNTLGPWIGGLVISAGLGYAATAWVGALLVLGALVGAWLQSRAGRAGQVVAVSPARPVSQPVSRRSSERTLNRAVDSQRPAP</sequence>
<feature type="transmembrane region" description="Helical" evidence="7">
    <location>
        <begin position="128"/>
        <end position="150"/>
    </location>
</feature>
<evidence type="ECO:0000256" key="3">
    <source>
        <dbReference type="ARBA" id="ARBA00022692"/>
    </source>
</evidence>
<dbReference type="GO" id="GO:0022857">
    <property type="term" value="F:transmembrane transporter activity"/>
    <property type="evidence" value="ECO:0007669"/>
    <property type="project" value="InterPro"/>
</dbReference>
<evidence type="ECO:0000259" key="8">
    <source>
        <dbReference type="PROSITE" id="PS50850"/>
    </source>
</evidence>
<feature type="transmembrane region" description="Helical" evidence="7">
    <location>
        <begin position="266"/>
        <end position="285"/>
    </location>
</feature>
<evidence type="ECO:0000256" key="6">
    <source>
        <dbReference type="SAM" id="MobiDB-lite"/>
    </source>
</evidence>
<dbReference type="Proteomes" id="UP000275024">
    <property type="component" value="Unassembled WGS sequence"/>
</dbReference>
<dbReference type="PROSITE" id="PS50850">
    <property type="entry name" value="MFS"/>
    <property type="match status" value="1"/>
</dbReference>
<comment type="caution">
    <text evidence="9">The sequence shown here is derived from an EMBL/GenBank/DDBJ whole genome shotgun (WGS) entry which is preliminary data.</text>
</comment>
<feature type="transmembrane region" description="Helical" evidence="7">
    <location>
        <begin position="31"/>
        <end position="53"/>
    </location>
</feature>
<dbReference type="Pfam" id="PF07690">
    <property type="entry name" value="MFS_1"/>
    <property type="match status" value="1"/>
</dbReference>
<dbReference type="NCBIfam" id="NF033135">
    <property type="entry name" value="cmx_cmrA"/>
    <property type="match status" value="1"/>
</dbReference>
<feature type="transmembrane region" description="Helical" evidence="7">
    <location>
        <begin position="157"/>
        <end position="176"/>
    </location>
</feature>
<evidence type="ECO:0000313" key="12">
    <source>
        <dbReference type="Proteomes" id="UP000275024"/>
    </source>
</evidence>
<keyword evidence="3 7" id="KW-0812">Transmembrane</keyword>
<comment type="subcellular location">
    <subcellularLocation>
        <location evidence="1">Cell membrane</location>
        <topology evidence="1">Multi-pass membrane protein</topology>
    </subcellularLocation>
</comment>